<keyword evidence="1" id="KW-0812">Transmembrane</keyword>
<feature type="transmembrane region" description="Helical" evidence="1">
    <location>
        <begin position="285"/>
        <end position="304"/>
    </location>
</feature>
<keyword evidence="3" id="KW-1185">Reference proteome</keyword>
<evidence type="ECO:0000256" key="1">
    <source>
        <dbReference type="SAM" id="Phobius"/>
    </source>
</evidence>
<reference evidence="2 3" key="1">
    <citation type="submission" date="2018-09" db="EMBL/GenBank/DDBJ databases">
        <title>Genome sequencing of Nocardioides immobilis CCTCC AB 2017083 for comparison to Nocardioides silvaticus.</title>
        <authorList>
            <person name="Li C."/>
            <person name="Wang G."/>
        </authorList>
    </citation>
    <scope>NUCLEOTIDE SEQUENCE [LARGE SCALE GENOMIC DNA]</scope>
    <source>
        <strain evidence="2 3">CCTCC AB 2017083</strain>
    </source>
</reference>
<dbReference type="InterPro" id="IPR002798">
    <property type="entry name" value="SpoIIM-like"/>
</dbReference>
<dbReference type="PANTHER" id="PTHR35337:SF1">
    <property type="entry name" value="SLR1478 PROTEIN"/>
    <property type="match status" value="1"/>
</dbReference>
<dbReference type="Pfam" id="PF01944">
    <property type="entry name" value="SpoIIM"/>
    <property type="match status" value="1"/>
</dbReference>
<dbReference type="AlphaFoldDB" id="A0A417Y3R7"/>
<dbReference type="OrthoDB" id="5243448at2"/>
<feature type="transmembrane region" description="Helical" evidence="1">
    <location>
        <begin position="100"/>
        <end position="121"/>
    </location>
</feature>
<evidence type="ECO:0000313" key="2">
    <source>
        <dbReference type="EMBL" id="RHW27245.1"/>
    </source>
</evidence>
<keyword evidence="1" id="KW-1133">Transmembrane helix</keyword>
<feature type="transmembrane region" description="Helical" evidence="1">
    <location>
        <begin position="251"/>
        <end position="273"/>
    </location>
</feature>
<dbReference type="PANTHER" id="PTHR35337">
    <property type="entry name" value="SLR1478 PROTEIN"/>
    <property type="match status" value="1"/>
</dbReference>
<feature type="transmembrane region" description="Helical" evidence="1">
    <location>
        <begin position="165"/>
        <end position="186"/>
    </location>
</feature>
<evidence type="ECO:0000313" key="3">
    <source>
        <dbReference type="Proteomes" id="UP000283644"/>
    </source>
</evidence>
<comment type="caution">
    <text evidence="2">The sequence shown here is derived from an EMBL/GenBank/DDBJ whole genome shotgun (WGS) entry which is preliminary data.</text>
</comment>
<organism evidence="2 3">
    <name type="scientific">Nocardioides immobilis</name>
    <dbReference type="NCBI Taxonomy" id="2049295"/>
    <lineage>
        <taxon>Bacteria</taxon>
        <taxon>Bacillati</taxon>
        <taxon>Actinomycetota</taxon>
        <taxon>Actinomycetes</taxon>
        <taxon>Propionibacteriales</taxon>
        <taxon>Nocardioidaceae</taxon>
        <taxon>Nocardioides</taxon>
    </lineage>
</organism>
<sequence>MDLDAYVVAHAHEWARLEELVRAGRRTGPESDELVDRYQQVATHLSVIRTAAPDGEVVAYLSSLLNRARMAMLGARVLSWRAAGRFFTHQFPAALYRLRYWWLGCMAANIVVSAVLMWWFVDHPEVEQTLLSKQEVDDLVNNDFESYYSEHAASAFATRVWINNAWVAALCMALGITGVGVVWLLFQNVLNVAVVGSIMTRHDRADLFWGLILPHGLLELTAVFVAGGVGLKLFWSWIEPGGISRGNSLAIAGRTMVTVALGLVAVLFVSGIIEAFVTPSPLPTWARIAIGILAEIAFFAYVFVLGRQAVRAGHTGDISADLLEDRVATQD</sequence>
<accession>A0A417Y3R7</accession>
<dbReference type="EMBL" id="QXGH01000014">
    <property type="protein sequence ID" value="RHW27245.1"/>
    <property type="molecule type" value="Genomic_DNA"/>
</dbReference>
<keyword evidence="1" id="KW-0472">Membrane</keyword>
<protein>
    <submittedName>
        <fullName evidence="2">Stage II sporulation protein M</fullName>
    </submittedName>
</protein>
<feature type="transmembrane region" description="Helical" evidence="1">
    <location>
        <begin position="207"/>
        <end position="231"/>
    </location>
</feature>
<name>A0A417Y3R7_9ACTN</name>
<gene>
    <name evidence="2" type="ORF">D0Z08_10645</name>
</gene>
<proteinExistence type="predicted"/>
<dbReference type="Proteomes" id="UP000283644">
    <property type="component" value="Unassembled WGS sequence"/>
</dbReference>